<evidence type="ECO:0000313" key="4">
    <source>
        <dbReference type="EMBL" id="QPG56803.1"/>
    </source>
</evidence>
<evidence type="ECO:0000259" key="2">
    <source>
        <dbReference type="Pfam" id="PF16024"/>
    </source>
</evidence>
<feature type="signal peptide" evidence="1">
    <location>
        <begin position="1"/>
        <end position="19"/>
    </location>
</feature>
<evidence type="ECO:0000313" key="5">
    <source>
        <dbReference type="Proteomes" id="UP000316416"/>
    </source>
</evidence>
<keyword evidence="5" id="KW-1185">Reference proteome</keyword>
<keyword evidence="1" id="KW-0732">Signal</keyword>
<dbReference type="Gene3D" id="2.60.120.1370">
    <property type="match status" value="1"/>
</dbReference>
<protein>
    <submittedName>
        <fullName evidence="4">DUF4785 family protein</fullName>
    </submittedName>
</protein>
<organism evidence="4 5">
    <name type="scientific">Shewanella eurypsychrophilus</name>
    <dbReference type="NCBI Taxonomy" id="2593656"/>
    <lineage>
        <taxon>Bacteria</taxon>
        <taxon>Pseudomonadati</taxon>
        <taxon>Pseudomonadota</taxon>
        <taxon>Gammaproteobacteria</taxon>
        <taxon>Alteromonadales</taxon>
        <taxon>Shewanellaceae</taxon>
        <taxon>Shewanella</taxon>
    </lineage>
</organism>
<accession>A0ABX6V2P7</accession>
<feature type="domain" description="DUF4785" evidence="2">
    <location>
        <begin position="65"/>
        <end position="213"/>
    </location>
</feature>
<evidence type="ECO:0000256" key="1">
    <source>
        <dbReference type="SAM" id="SignalP"/>
    </source>
</evidence>
<dbReference type="InterPro" id="IPR048295">
    <property type="entry name" value="DUF4785_C"/>
</dbReference>
<dbReference type="InterPro" id="IPR031979">
    <property type="entry name" value="DUF4785_N"/>
</dbReference>
<feature type="domain" description="DUF4785" evidence="3">
    <location>
        <begin position="320"/>
        <end position="427"/>
    </location>
</feature>
<evidence type="ECO:0000259" key="3">
    <source>
        <dbReference type="Pfam" id="PF20943"/>
    </source>
</evidence>
<gene>
    <name evidence="4" type="ORF">FM038_004690</name>
</gene>
<dbReference type="Gene3D" id="2.60.40.3870">
    <property type="entry name" value="Uncharacterised protein PF16024, DUF4785"/>
    <property type="match status" value="1"/>
</dbReference>
<dbReference type="Proteomes" id="UP000316416">
    <property type="component" value="Chromosome"/>
</dbReference>
<dbReference type="Pfam" id="PF16024">
    <property type="entry name" value="DUF4785_1st"/>
    <property type="match status" value="1"/>
</dbReference>
<feature type="chain" id="PRO_5045580332" evidence="1">
    <location>
        <begin position="20"/>
        <end position="430"/>
    </location>
</feature>
<dbReference type="Pfam" id="PF20943">
    <property type="entry name" value="DUF4785_3rd"/>
    <property type="match status" value="1"/>
</dbReference>
<dbReference type="PROSITE" id="PS51257">
    <property type="entry name" value="PROKAR_LIPOPROTEIN"/>
    <property type="match status" value="1"/>
</dbReference>
<name>A0ABX6V2P7_9GAMM</name>
<proteinExistence type="predicted"/>
<reference evidence="4" key="1">
    <citation type="submission" date="2021-07" db="EMBL/GenBank/DDBJ databases">
        <title>Shewanella sp. YLB-07 whole genome sequence.</title>
        <authorList>
            <person name="Yu L."/>
        </authorList>
    </citation>
    <scope>NUCLEOTIDE SEQUENCE</scope>
    <source>
        <strain evidence="4">YLB-08</strain>
    </source>
</reference>
<dbReference type="EMBL" id="CP045503">
    <property type="protein sequence ID" value="QPG56803.1"/>
    <property type="molecule type" value="Genomic_DNA"/>
</dbReference>
<sequence>MKNLTLILMTLSLSQLLTACQDEATTQTADVEVQSFTTASLSAPQQGDFSASEIEAPQLPPINNNRESLSFISTPSKTANIAAPTNTHSSISDEYWKTVSGAELNHGINLAISQTSSVIRISPRADTSSGALIHSKAIAPSNIQLYKVDKKSTVNKSSSYIHSMADADALATAGLTDNSSALTMSASAKPGQYQLKISQPLPVTSSYLVNVKEKQSPYQLSLSGQTRVSSLSNHVDFDLQLSNSDNKFTPQASLKHPNGRYQTLNVKSVNGQWQAELPESYAMPNSNAGLSELQIDIQTKVNGLDVIRTVKTAFKQYVPSAKLQQQVNTLWLGDVPQSISFNLDIAIQGRFALSAYITGTDMSGQDHIILKTASASWLTQANPNIDLKLDPQLILDSGLIPPFKLKGLELKDQGQMARLSYQQDALILEK</sequence>
<dbReference type="RefSeq" id="WP_142872179.1">
    <property type="nucleotide sequence ID" value="NZ_CP045503.2"/>
</dbReference>